<keyword evidence="2" id="KW-1133">Transmembrane helix</keyword>
<keyword evidence="4" id="KW-1185">Reference proteome</keyword>
<accession>A0AA47MMK9</accession>
<keyword evidence="2" id="KW-0812">Transmembrane</keyword>
<sequence length="154" mass="16772">MTVGLCSVDIGAGTQNLSSGSQTPELDYPTPYPFSMVSDIYPWVLLHGLVLLGFSVLTLVVLLRLIGWWRTRGNKTATEKSIQHTVDKDLDRAPRGPSVVQCGEQRPVGSAQDQVDPGEFSDEATYENMRAPPGCVGDTEDTGVHFVTVHQLTK</sequence>
<feature type="region of interest" description="Disordered" evidence="1">
    <location>
        <begin position="80"/>
        <end position="118"/>
    </location>
</feature>
<dbReference type="EMBL" id="JAOPHQ010003464">
    <property type="protein sequence ID" value="KAK0142864.1"/>
    <property type="molecule type" value="Genomic_DNA"/>
</dbReference>
<evidence type="ECO:0000256" key="2">
    <source>
        <dbReference type="SAM" id="Phobius"/>
    </source>
</evidence>
<evidence type="ECO:0000256" key="1">
    <source>
        <dbReference type="SAM" id="MobiDB-lite"/>
    </source>
</evidence>
<evidence type="ECO:0000313" key="4">
    <source>
        <dbReference type="Proteomes" id="UP001174136"/>
    </source>
</evidence>
<feature type="transmembrane region" description="Helical" evidence="2">
    <location>
        <begin position="40"/>
        <end position="66"/>
    </location>
</feature>
<organism evidence="3 4">
    <name type="scientific">Merluccius polli</name>
    <name type="common">Benguela hake</name>
    <name type="synonym">Merluccius cadenati</name>
    <dbReference type="NCBI Taxonomy" id="89951"/>
    <lineage>
        <taxon>Eukaryota</taxon>
        <taxon>Metazoa</taxon>
        <taxon>Chordata</taxon>
        <taxon>Craniata</taxon>
        <taxon>Vertebrata</taxon>
        <taxon>Euteleostomi</taxon>
        <taxon>Actinopterygii</taxon>
        <taxon>Neopterygii</taxon>
        <taxon>Teleostei</taxon>
        <taxon>Neoteleostei</taxon>
        <taxon>Acanthomorphata</taxon>
        <taxon>Zeiogadaria</taxon>
        <taxon>Gadariae</taxon>
        <taxon>Gadiformes</taxon>
        <taxon>Gadoidei</taxon>
        <taxon>Merlucciidae</taxon>
        <taxon>Merluccius</taxon>
    </lineage>
</organism>
<protein>
    <submittedName>
        <fullName evidence="3">Uncharacterized protein</fullName>
    </submittedName>
</protein>
<dbReference type="Proteomes" id="UP001174136">
    <property type="component" value="Unassembled WGS sequence"/>
</dbReference>
<proteinExistence type="predicted"/>
<reference evidence="3" key="1">
    <citation type="journal article" date="2023" name="Front. Mar. Sci.">
        <title>A new Merluccius polli reference genome to investigate the effects of global change in West African waters.</title>
        <authorList>
            <person name="Mateo J.L."/>
            <person name="Blanco-Fernandez C."/>
            <person name="Garcia-Vazquez E."/>
            <person name="Machado-Schiaffino G."/>
        </authorList>
    </citation>
    <scope>NUCLEOTIDE SEQUENCE</scope>
    <source>
        <strain evidence="3">C29</strain>
        <tissue evidence="3">Fin</tissue>
    </source>
</reference>
<feature type="compositionally biased region" description="Basic and acidic residues" evidence="1">
    <location>
        <begin position="80"/>
        <end position="94"/>
    </location>
</feature>
<dbReference type="AlphaFoldDB" id="A0AA47MMK9"/>
<evidence type="ECO:0000313" key="3">
    <source>
        <dbReference type="EMBL" id="KAK0142864.1"/>
    </source>
</evidence>
<keyword evidence="2" id="KW-0472">Membrane</keyword>
<name>A0AA47MMK9_MERPO</name>
<gene>
    <name evidence="3" type="ORF">N1851_019190</name>
</gene>
<comment type="caution">
    <text evidence="3">The sequence shown here is derived from an EMBL/GenBank/DDBJ whole genome shotgun (WGS) entry which is preliminary data.</text>
</comment>